<dbReference type="PIRSF" id="PIRSF500176">
    <property type="entry name" value="L_ASNase"/>
    <property type="match status" value="1"/>
</dbReference>
<sequence length="566" mass="60312">MTASKPRIAHLSGPTATIQNTPPLVTSNKARARLGLPPLTDATGEPLRFDALRSQRLALPAKVYVEQFSAHPLESDASELYGPPDGWVGRDGVVRDGPMSDDDVPVYAIDLHPEDGLYPLPYMAVQADGSPWEEEMAVPLGPESVARQGFFPDGSWSFEEIDRLGIEDKGTASSISSRAIVDFYRVAPPAGYTKGLPAKKRRDMGEGDIEPETRGRHFNGYKPVHLSSVPARPSLAKITNDVQAVASSGDYDGVIWTQGSPQVEETAYWMSLLIDTTIPVCGNSAQRPQGLISADGPKNIVDSVSFIASGRWADASGRNRCGVVVIEEQQYFAAREVYKSDARPGNYRATGGHGGIIGQTTHAGAIHLTYLPAYKHTYLSELRTTVLPDTVKAAATVDGALTMVNVAIKDAAGKITEDAIPSVSIVKEGGYFDEEWDATVDDLPVLKAMLDQKLALGRLGGIVAEGLVPYGRLPSKASMSLLERAVFSGIPVVGAGRGAPEGFADPTPIMIAGSNLTSIKARLLLMASLMKLGSLPIAANPAAPTPDERASTIAAVKAYQELFDTH</sequence>
<dbReference type="KEGG" id="salc:C2138_13005"/>
<comment type="caution">
    <text evidence="3">The sequence shown here is derived from an EMBL/GenBank/DDBJ whole genome shotgun (WGS) entry which is preliminary data.</text>
</comment>
<dbReference type="Pfam" id="PF00710">
    <property type="entry name" value="Asparaginase"/>
    <property type="match status" value="1"/>
</dbReference>
<feature type="region of interest" description="Disordered" evidence="1">
    <location>
        <begin position="1"/>
        <end position="23"/>
    </location>
</feature>
<protein>
    <submittedName>
        <fullName evidence="3">Asparaginase</fullName>
    </submittedName>
</protein>
<dbReference type="InterPro" id="IPR006034">
    <property type="entry name" value="Asparaginase/glutaminase-like"/>
</dbReference>
<dbReference type="InterPro" id="IPR037152">
    <property type="entry name" value="L-asparaginase_N_sf"/>
</dbReference>
<feature type="domain" description="L-asparaginase N-terminal" evidence="2">
    <location>
        <begin position="235"/>
        <end position="342"/>
    </location>
</feature>
<dbReference type="AlphaFoldDB" id="A0A2U1T1P2"/>
<dbReference type="SUPFAM" id="SSF53774">
    <property type="entry name" value="Glutaminase/Asparaginase"/>
    <property type="match status" value="1"/>
</dbReference>
<name>A0A2U1T1P2_9MICO</name>
<dbReference type="OrthoDB" id="9788068at2"/>
<feature type="region of interest" description="Disordered" evidence="1">
    <location>
        <begin position="195"/>
        <end position="221"/>
    </location>
</feature>
<dbReference type="InterPro" id="IPR027474">
    <property type="entry name" value="L-asparaginase_N"/>
</dbReference>
<evidence type="ECO:0000259" key="2">
    <source>
        <dbReference type="Pfam" id="PF00710"/>
    </source>
</evidence>
<evidence type="ECO:0000313" key="4">
    <source>
        <dbReference type="Proteomes" id="UP000244978"/>
    </source>
</evidence>
<evidence type="ECO:0000313" key="3">
    <source>
        <dbReference type="EMBL" id="PWB97777.1"/>
    </source>
</evidence>
<dbReference type="Gene3D" id="3.40.50.1170">
    <property type="entry name" value="L-asparaginase, N-terminal domain"/>
    <property type="match status" value="1"/>
</dbReference>
<proteinExistence type="predicted"/>
<dbReference type="RefSeq" id="WP_108518462.1">
    <property type="nucleotide sequence ID" value="NZ_CP026951.1"/>
</dbReference>
<dbReference type="GO" id="GO:0004067">
    <property type="term" value="F:asparaginase activity"/>
    <property type="evidence" value="ECO:0007669"/>
    <property type="project" value="UniProtKB-UniRule"/>
</dbReference>
<dbReference type="EMBL" id="QEEX01000001">
    <property type="protein sequence ID" value="PWB97777.1"/>
    <property type="molecule type" value="Genomic_DNA"/>
</dbReference>
<evidence type="ECO:0000256" key="1">
    <source>
        <dbReference type="SAM" id="MobiDB-lite"/>
    </source>
</evidence>
<dbReference type="Proteomes" id="UP000244978">
    <property type="component" value="Unassembled WGS sequence"/>
</dbReference>
<reference evidence="4" key="1">
    <citation type="submission" date="2018-04" db="EMBL/GenBank/DDBJ databases">
        <authorList>
            <person name="Liu S."/>
            <person name="Wang Z."/>
            <person name="Li J."/>
        </authorList>
    </citation>
    <scope>NUCLEOTIDE SEQUENCE [LARGE SCALE GENOMIC DNA]</scope>
    <source>
        <strain evidence="4">S1194</strain>
    </source>
</reference>
<dbReference type="PIRSF" id="PIRSF001220">
    <property type="entry name" value="L-ASNase_gatD"/>
    <property type="match status" value="1"/>
</dbReference>
<dbReference type="InterPro" id="IPR036152">
    <property type="entry name" value="Asp/glu_Ase-like_sf"/>
</dbReference>
<keyword evidence="4" id="KW-1185">Reference proteome</keyword>
<gene>
    <name evidence="3" type="ORF">DF220_08000</name>
</gene>
<accession>A0A2U1T1P2</accession>
<dbReference type="PROSITE" id="PS51732">
    <property type="entry name" value="ASN_GLN_ASE_3"/>
    <property type="match status" value="1"/>
</dbReference>
<dbReference type="SMART" id="SM00870">
    <property type="entry name" value="Asparaginase"/>
    <property type="match status" value="1"/>
</dbReference>
<feature type="compositionally biased region" description="Polar residues" evidence="1">
    <location>
        <begin position="14"/>
        <end position="23"/>
    </location>
</feature>
<organism evidence="3 4">
    <name type="scientific">Homoserinimonas hongtaonis</name>
    <dbReference type="NCBI Taxonomy" id="2079791"/>
    <lineage>
        <taxon>Bacteria</taxon>
        <taxon>Bacillati</taxon>
        <taxon>Actinomycetota</taxon>
        <taxon>Actinomycetes</taxon>
        <taxon>Micrococcales</taxon>
        <taxon>Microbacteriaceae</taxon>
        <taxon>Homoserinimonas</taxon>
    </lineage>
</organism>